<proteinExistence type="predicted"/>
<feature type="region of interest" description="Disordered" evidence="1">
    <location>
        <begin position="255"/>
        <end position="283"/>
    </location>
</feature>
<evidence type="ECO:0000256" key="2">
    <source>
        <dbReference type="SAM" id="Phobius"/>
    </source>
</evidence>
<feature type="region of interest" description="Disordered" evidence="1">
    <location>
        <begin position="190"/>
        <end position="212"/>
    </location>
</feature>
<name>A0ABR1TYT1_9PEZI</name>
<evidence type="ECO:0000313" key="4">
    <source>
        <dbReference type="Proteomes" id="UP001444661"/>
    </source>
</evidence>
<keyword evidence="2" id="KW-0472">Membrane</keyword>
<feature type="transmembrane region" description="Helical" evidence="2">
    <location>
        <begin position="224"/>
        <end position="247"/>
    </location>
</feature>
<keyword evidence="2" id="KW-1133">Transmembrane helix</keyword>
<reference evidence="3 4" key="1">
    <citation type="submission" date="2023-01" db="EMBL/GenBank/DDBJ databases">
        <title>Analysis of 21 Apiospora genomes using comparative genomics revels a genus with tremendous synthesis potential of carbohydrate active enzymes and secondary metabolites.</title>
        <authorList>
            <person name="Sorensen T."/>
        </authorList>
    </citation>
    <scope>NUCLEOTIDE SEQUENCE [LARGE SCALE GENOMIC DNA]</scope>
    <source>
        <strain evidence="3 4">CBS 33761</strain>
    </source>
</reference>
<keyword evidence="2" id="KW-0812">Transmembrane</keyword>
<gene>
    <name evidence="3" type="ORF">PG993_003174</name>
</gene>
<accession>A0ABR1TYT1</accession>
<evidence type="ECO:0000313" key="3">
    <source>
        <dbReference type="EMBL" id="KAK8051789.1"/>
    </source>
</evidence>
<dbReference type="EMBL" id="JAQQWK010000002">
    <property type="protein sequence ID" value="KAK8051789.1"/>
    <property type="molecule type" value="Genomic_DNA"/>
</dbReference>
<comment type="caution">
    <text evidence="3">The sequence shown here is derived from an EMBL/GenBank/DDBJ whole genome shotgun (WGS) entry which is preliminary data.</text>
</comment>
<dbReference type="Proteomes" id="UP001444661">
    <property type="component" value="Unassembled WGS sequence"/>
</dbReference>
<keyword evidence="4" id="KW-1185">Reference proteome</keyword>
<sequence length="307" mass="32645">MVTGQNLGPLTAAPTLPSTCADELGQVYKIHTPPGYYLLQGPPEGASCYPSAYAGVRSQYYSPAASCPFGFTPACTSTEGESETVYTCCPTQFNYGCQSTILFEWETTLGCMIPINFYRATTWTILDVQDGRTVTSTSSGSQGGMNAFSIQVRFQSSDLITSGPFGKASWYHEPLGNSFEIIIRITRAKQTSTASPTKGPSNDSNMASNTDIASASNGSGGLTAGAAAGITVGAVALFLAIASAILMTCRRRRRRRKVQPANQLPDSCLPSPDPKYVSGLETASQTVYEAPNNTYYELEGTGQRSTT</sequence>
<organism evidence="3 4">
    <name type="scientific">Apiospora rasikravindrae</name>
    <dbReference type="NCBI Taxonomy" id="990691"/>
    <lineage>
        <taxon>Eukaryota</taxon>
        <taxon>Fungi</taxon>
        <taxon>Dikarya</taxon>
        <taxon>Ascomycota</taxon>
        <taxon>Pezizomycotina</taxon>
        <taxon>Sordariomycetes</taxon>
        <taxon>Xylariomycetidae</taxon>
        <taxon>Amphisphaeriales</taxon>
        <taxon>Apiosporaceae</taxon>
        <taxon>Apiospora</taxon>
    </lineage>
</organism>
<evidence type="ECO:0000256" key="1">
    <source>
        <dbReference type="SAM" id="MobiDB-lite"/>
    </source>
</evidence>
<protein>
    <submittedName>
        <fullName evidence="3">Uncharacterized protein</fullName>
    </submittedName>
</protein>